<name>A0A6P6H2H6_PUMCO</name>
<dbReference type="PRINTS" id="PR00179">
    <property type="entry name" value="LIPOCALIN"/>
</dbReference>
<evidence type="ECO:0000256" key="3">
    <source>
        <dbReference type="ARBA" id="ARBA00022448"/>
    </source>
</evidence>
<keyword evidence="6" id="KW-1015">Disulfide bond</keyword>
<dbReference type="Proteomes" id="UP000515131">
    <property type="component" value="Unplaced"/>
</dbReference>
<dbReference type="GeneID" id="112850165"/>
<dbReference type="KEGG" id="pcoo:112850165"/>
<dbReference type="PRINTS" id="PR01275">
    <property type="entry name" value="NGELATINASE"/>
</dbReference>
<dbReference type="InterPro" id="IPR012674">
    <property type="entry name" value="Calycin"/>
</dbReference>
<keyword evidence="7" id="KW-0325">Glycoprotein</keyword>
<dbReference type="Pfam" id="PF00061">
    <property type="entry name" value="Lipocalin"/>
    <property type="match status" value="1"/>
</dbReference>
<evidence type="ECO:0000259" key="10">
    <source>
        <dbReference type="Pfam" id="PF00061"/>
    </source>
</evidence>
<dbReference type="PROSITE" id="PS00213">
    <property type="entry name" value="LIPOCALIN"/>
    <property type="match status" value="1"/>
</dbReference>
<proteinExistence type="inferred from homology"/>
<accession>A0A6P6H2H6</accession>
<evidence type="ECO:0000313" key="12">
    <source>
        <dbReference type="RefSeq" id="XP_025769571.1"/>
    </source>
</evidence>
<evidence type="ECO:0000256" key="4">
    <source>
        <dbReference type="ARBA" id="ARBA00022525"/>
    </source>
</evidence>
<dbReference type="GO" id="GO:0036094">
    <property type="term" value="F:small molecule binding"/>
    <property type="evidence" value="ECO:0007669"/>
    <property type="project" value="InterPro"/>
</dbReference>
<dbReference type="Gene3D" id="2.40.128.20">
    <property type="match status" value="1"/>
</dbReference>
<evidence type="ECO:0000256" key="1">
    <source>
        <dbReference type="ARBA" id="ARBA00004613"/>
    </source>
</evidence>
<dbReference type="SUPFAM" id="SSF50814">
    <property type="entry name" value="Lipocalins"/>
    <property type="match status" value="1"/>
</dbReference>
<evidence type="ECO:0000256" key="8">
    <source>
        <dbReference type="RuleBase" id="RU003695"/>
    </source>
</evidence>
<comment type="subcellular location">
    <subcellularLocation>
        <location evidence="1">Secreted</location>
    </subcellularLocation>
</comment>
<evidence type="ECO:0000313" key="11">
    <source>
        <dbReference type="Proteomes" id="UP000515131"/>
    </source>
</evidence>
<dbReference type="RefSeq" id="XP_025769571.1">
    <property type="nucleotide sequence ID" value="XM_025913786.1"/>
</dbReference>
<dbReference type="GO" id="GO:0005615">
    <property type="term" value="C:extracellular space"/>
    <property type="evidence" value="ECO:0007669"/>
    <property type="project" value="TreeGrafter"/>
</dbReference>
<feature type="region of interest" description="Disordered" evidence="9">
    <location>
        <begin position="1"/>
        <end position="21"/>
    </location>
</feature>
<dbReference type="PANTHER" id="PTHR11430">
    <property type="entry name" value="LIPOCALIN"/>
    <property type="match status" value="1"/>
</dbReference>
<keyword evidence="3" id="KW-0813">Transport</keyword>
<dbReference type="InterPro" id="IPR022272">
    <property type="entry name" value="Lipocalin_CS"/>
</dbReference>
<sequence>MAERGQLEGTERETAEDQAGHAFSVAIPRSVTTSLFSQTSGNNVPVQLGFLDSTPNLIPAPPLLLVPVEPDFQNEQFQGKWYFLGLAGNGFNKEKHRRMKMYIANYELNEDNSYNVTSTVAWNQTCHPSTKIFLPNLHLGQFNLGNIERYTGIQNYTSKVVTTDYNQFAILYFKKVHDNQEYIKVILYGRNKDLPSVPKAIFISFIKSLGLTDDHIIFPIPNDECMDK</sequence>
<evidence type="ECO:0000256" key="6">
    <source>
        <dbReference type="ARBA" id="ARBA00023157"/>
    </source>
</evidence>
<keyword evidence="11" id="KW-1185">Reference proteome</keyword>
<gene>
    <name evidence="12" type="primary">LOC112850165</name>
</gene>
<keyword evidence="4" id="KW-0964">Secreted</keyword>
<dbReference type="AlphaFoldDB" id="A0A6P6H2H6"/>
<dbReference type="InterPro" id="IPR002345">
    <property type="entry name" value="Lipocalin"/>
</dbReference>
<evidence type="ECO:0000256" key="9">
    <source>
        <dbReference type="SAM" id="MobiDB-lite"/>
    </source>
</evidence>
<feature type="domain" description="Lipocalin/cytosolic fatty-acid binding" evidence="10">
    <location>
        <begin position="78"/>
        <end position="220"/>
    </location>
</feature>
<evidence type="ECO:0000256" key="5">
    <source>
        <dbReference type="ARBA" id="ARBA00022729"/>
    </source>
</evidence>
<dbReference type="InterPro" id="IPR000566">
    <property type="entry name" value="Lipocln_cytosolic_FA-bd_dom"/>
</dbReference>
<dbReference type="InterPro" id="IPR003087">
    <property type="entry name" value="LCN2/LCN12"/>
</dbReference>
<evidence type="ECO:0000256" key="2">
    <source>
        <dbReference type="ARBA" id="ARBA00006889"/>
    </source>
</evidence>
<protein>
    <submittedName>
        <fullName evidence="12">Neutrophil gelatinase-associated lipocalin-like</fullName>
    </submittedName>
</protein>
<comment type="similarity">
    <text evidence="2 8">Belongs to the calycin superfamily. Lipocalin family.</text>
</comment>
<feature type="compositionally biased region" description="Basic and acidic residues" evidence="9">
    <location>
        <begin position="1"/>
        <end position="19"/>
    </location>
</feature>
<organism evidence="11 12">
    <name type="scientific">Puma concolor</name>
    <name type="common">Mountain lion</name>
    <name type="synonym">Felis concolor</name>
    <dbReference type="NCBI Taxonomy" id="9696"/>
    <lineage>
        <taxon>Eukaryota</taxon>
        <taxon>Metazoa</taxon>
        <taxon>Chordata</taxon>
        <taxon>Craniata</taxon>
        <taxon>Vertebrata</taxon>
        <taxon>Euteleostomi</taxon>
        <taxon>Mammalia</taxon>
        <taxon>Eutheria</taxon>
        <taxon>Laurasiatheria</taxon>
        <taxon>Carnivora</taxon>
        <taxon>Feliformia</taxon>
        <taxon>Felidae</taxon>
        <taxon>Felinae</taxon>
        <taxon>Puma</taxon>
    </lineage>
</organism>
<evidence type="ECO:0000256" key="7">
    <source>
        <dbReference type="ARBA" id="ARBA00023180"/>
    </source>
</evidence>
<reference evidence="12" key="1">
    <citation type="submission" date="2025-08" db="UniProtKB">
        <authorList>
            <consortium name="RefSeq"/>
        </authorList>
    </citation>
    <scope>IDENTIFICATION</scope>
    <source>
        <tissue evidence="12">Blood</tissue>
    </source>
</reference>
<dbReference type="PANTHER" id="PTHR11430:SF13">
    <property type="entry name" value="NEUTROPHIL GELATINASE-ASSOCIATED LIPOCALIN"/>
    <property type="match status" value="1"/>
</dbReference>
<keyword evidence="5" id="KW-0732">Signal</keyword>